<reference evidence="4 5" key="1">
    <citation type="submission" date="2018-09" db="EMBL/GenBank/DDBJ databases">
        <authorList>
            <person name="Zhu H."/>
        </authorList>
    </citation>
    <scope>NUCLEOTIDE SEQUENCE [LARGE SCALE GENOMIC DNA]</scope>
    <source>
        <strain evidence="4 5">K2W22B-5</strain>
    </source>
</reference>
<keyword evidence="2 4" id="KW-0808">Transferase</keyword>
<comment type="caution">
    <text evidence="4">The sequence shown here is derived from an EMBL/GenBank/DDBJ whole genome shotgun (WGS) entry which is preliminary data.</text>
</comment>
<proteinExistence type="predicted"/>
<dbReference type="Pfam" id="PF00534">
    <property type="entry name" value="Glycos_transf_1"/>
    <property type="match status" value="1"/>
</dbReference>
<dbReference type="PANTHER" id="PTHR12526:SF510">
    <property type="entry name" value="D-INOSITOL 3-PHOSPHATE GLYCOSYLTRANSFERASE"/>
    <property type="match status" value="1"/>
</dbReference>
<keyword evidence="5" id="KW-1185">Reference proteome</keyword>
<dbReference type="SUPFAM" id="SSF53756">
    <property type="entry name" value="UDP-Glycosyltransferase/glycogen phosphorylase"/>
    <property type="match status" value="1"/>
</dbReference>
<keyword evidence="1" id="KW-0328">Glycosyltransferase</keyword>
<evidence type="ECO:0000313" key="5">
    <source>
        <dbReference type="Proteomes" id="UP000283458"/>
    </source>
</evidence>
<dbReference type="AlphaFoldDB" id="A0A418VKR4"/>
<evidence type="ECO:0000256" key="2">
    <source>
        <dbReference type="ARBA" id="ARBA00022679"/>
    </source>
</evidence>
<dbReference type="Gene3D" id="3.40.50.2000">
    <property type="entry name" value="Glycogen Phosphorylase B"/>
    <property type="match status" value="1"/>
</dbReference>
<dbReference type="CDD" id="cd03801">
    <property type="entry name" value="GT4_PimA-like"/>
    <property type="match status" value="1"/>
</dbReference>
<dbReference type="InterPro" id="IPR001296">
    <property type="entry name" value="Glyco_trans_1"/>
</dbReference>
<evidence type="ECO:0000256" key="1">
    <source>
        <dbReference type="ARBA" id="ARBA00022676"/>
    </source>
</evidence>
<accession>A0A418VKR4</accession>
<dbReference type="GO" id="GO:0016757">
    <property type="term" value="F:glycosyltransferase activity"/>
    <property type="evidence" value="ECO:0007669"/>
    <property type="project" value="UniProtKB-KW"/>
</dbReference>
<organism evidence="4 5">
    <name type="scientific">Azospirillum cavernae</name>
    <dbReference type="NCBI Taxonomy" id="2320860"/>
    <lineage>
        <taxon>Bacteria</taxon>
        <taxon>Pseudomonadati</taxon>
        <taxon>Pseudomonadota</taxon>
        <taxon>Alphaproteobacteria</taxon>
        <taxon>Rhodospirillales</taxon>
        <taxon>Azospirillaceae</taxon>
        <taxon>Azospirillum</taxon>
    </lineage>
</organism>
<sequence length="557" mass="60256">MPATAAVYYHPDAYSIGRSDLKGRHAAGAGFLTAFARHHEAAALHCYAADRRLAVEFAGVVERAAGRPRPVSWIPTGEPGKLSGPGCLFLPGPALGESAWRRRFANARAYSLCGVTHTICSERVLDAFGDYMIAPVQPWDALIVTSNPARAAIETLLGGWGDYLATRFGAPAISPVRLPVIPLGVDCDRFADTPENRTAGAQLRQAHGIGADDVAVLFFGRLSFHAKAHPLAMFLACEQAQARCGRRIHLILTGSASNPDIERQFRDGARRYCPSVNTIMLDGADPAHALAPWFAADLFMSLSDNIQETFGLTPIEAMAAGLPVIVSDWDGYRDTVSDGEVGFRIPTLMPLPGASGQELAFRHMLEIDNFDRYIGAASQATAVDSAAASDALVRLVEDPGLRRQMGEAGRRRARALFDWPVVIAAYERLWEELAHLRATAAELAPQRPSAPPAPLRRDPFSLFEGFATQRMGLETRLSCRHADPSAALDHILVASMNTFSAATLLSREGTLRLLTHVQDTERGLDELLALFPPGEGARVARSVGWLVKCDLLTARLV</sequence>
<gene>
    <name evidence="4" type="ORF">D3877_27970</name>
</gene>
<evidence type="ECO:0000259" key="3">
    <source>
        <dbReference type="Pfam" id="PF00534"/>
    </source>
</evidence>
<dbReference type="Proteomes" id="UP000283458">
    <property type="component" value="Unassembled WGS sequence"/>
</dbReference>
<dbReference type="EMBL" id="QYUL01000006">
    <property type="protein sequence ID" value="RJF76738.1"/>
    <property type="molecule type" value="Genomic_DNA"/>
</dbReference>
<dbReference type="PANTHER" id="PTHR12526">
    <property type="entry name" value="GLYCOSYLTRANSFERASE"/>
    <property type="match status" value="1"/>
</dbReference>
<evidence type="ECO:0000313" key="4">
    <source>
        <dbReference type="EMBL" id="RJF76738.1"/>
    </source>
</evidence>
<feature type="domain" description="Glycosyl transferase family 1" evidence="3">
    <location>
        <begin position="203"/>
        <end position="346"/>
    </location>
</feature>
<dbReference type="OrthoDB" id="5490290at2"/>
<protein>
    <submittedName>
        <fullName evidence="4">Glycosyltransferase</fullName>
    </submittedName>
</protein>
<name>A0A418VKR4_9PROT</name>
<dbReference type="RefSeq" id="WP_119834092.1">
    <property type="nucleotide sequence ID" value="NZ_QYUL01000006.1"/>
</dbReference>